<organism evidence="1 2">
    <name type="scientific">Amycolatopsis coloradensis</name>
    <dbReference type="NCBI Taxonomy" id="76021"/>
    <lineage>
        <taxon>Bacteria</taxon>
        <taxon>Bacillati</taxon>
        <taxon>Actinomycetota</taxon>
        <taxon>Actinomycetes</taxon>
        <taxon>Pseudonocardiales</taxon>
        <taxon>Pseudonocardiaceae</taxon>
        <taxon>Amycolatopsis</taxon>
    </lineage>
</organism>
<protein>
    <submittedName>
        <fullName evidence="1">DUF2334 domain-containing protein</fullName>
    </submittedName>
</protein>
<evidence type="ECO:0000313" key="1">
    <source>
        <dbReference type="EMBL" id="WYW21254.1"/>
    </source>
</evidence>
<proteinExistence type="predicted"/>
<gene>
    <name evidence="1" type="ORF">LCL61_37485</name>
</gene>
<sequence>MSTLTPSLRRRSRSWPAWLRLACAFVLAGSVPVAVSVVDAGSRITPAETSSVPGKPGDPAPGALPGWRTLVLYEPGTDGSSGEVHGVQAANLVSHGGSFELRQADRYRPGDASQFSSIVYIGHRGTAPVSDGLLADLATAGKPVLWVGHGIESLFTWDPAYQHKTGWRPAGRDEQAIAAIDYKGVQLGRDDQADPPTRVELMDTVKAQVLAEVVHDDGNRTPWAVRSGDLTYISEIPFTYVGRADRYLAAADLLRPPRSPARAPRALVRLEDVGPATDPGVLRTVADHLAQRGIPFTVAVYPRHRDPRGVTNNGVPLDIRLTDRPDLVDALRYLISRGGALVSHGYTHQYGDEPNPHNGVSAADYEFYRARLGAGNATELVGPAAGDSFVWARDRIDQALSELAGAGLPRPAMFEFPHYTASAVDYQAATQAFGMRYDRGTYFRGWCEPACGQAGAVDPAGVYLQTFPYVVRDIYGAVVVPENLGYLPVWPDISERDRAIAAVVAEARALRVVDDGVASFFYHPSLGAEALMKVIDGIQAAGYRFVPAAEIGRG</sequence>
<evidence type="ECO:0000313" key="2">
    <source>
        <dbReference type="Proteomes" id="UP001456344"/>
    </source>
</evidence>
<dbReference type="Proteomes" id="UP001456344">
    <property type="component" value="Chromosome"/>
</dbReference>
<dbReference type="EMBL" id="CP150484">
    <property type="protein sequence ID" value="WYW21254.1"/>
    <property type="molecule type" value="Genomic_DNA"/>
</dbReference>
<keyword evidence="2" id="KW-1185">Reference proteome</keyword>
<name>A0ACD5BPK3_9PSEU</name>
<accession>A0ACD5BPK3</accession>
<reference evidence="1" key="1">
    <citation type="submission" date="2023-10" db="EMBL/GenBank/DDBJ databases">
        <title>Whole genome sequencing of actinobacterial strain Amycolatopsis sp. (BCA-696) identifies the underlying plant growth-promoting genes.</title>
        <authorList>
            <person name="Gandham P."/>
            <person name="Vadla N."/>
            <person name="Saji A."/>
            <person name="Srinivas V."/>
            <person name="Ruperao P."/>
            <person name="Selvanayagam S."/>
            <person name="Saxena R.K."/>
            <person name="Rathore A."/>
            <person name="Gopalakrishnan S."/>
            <person name="Thakur V."/>
        </authorList>
    </citation>
    <scope>NUCLEOTIDE SEQUENCE</scope>
    <source>
        <strain evidence="1">BCA-696</strain>
    </source>
</reference>